<dbReference type="Proteomes" id="UP001139450">
    <property type="component" value="Unassembled WGS sequence"/>
</dbReference>
<evidence type="ECO:0000313" key="2">
    <source>
        <dbReference type="Proteomes" id="UP001139450"/>
    </source>
</evidence>
<dbReference type="EMBL" id="JALJEJ010000001">
    <property type="protein sequence ID" value="MCJ8208237.1"/>
    <property type="molecule type" value="Genomic_DNA"/>
</dbReference>
<keyword evidence="2" id="KW-1185">Reference proteome</keyword>
<name>A0A9X1WYZ4_9SPHI</name>
<organism evidence="1 2">
    <name type="scientific">Mucilaginibacter straminoryzae</name>
    <dbReference type="NCBI Taxonomy" id="2932774"/>
    <lineage>
        <taxon>Bacteria</taxon>
        <taxon>Pseudomonadati</taxon>
        <taxon>Bacteroidota</taxon>
        <taxon>Sphingobacteriia</taxon>
        <taxon>Sphingobacteriales</taxon>
        <taxon>Sphingobacteriaceae</taxon>
        <taxon>Mucilaginibacter</taxon>
    </lineage>
</organism>
<reference evidence="1" key="1">
    <citation type="submission" date="2022-04" db="EMBL/GenBank/DDBJ databases">
        <title>Mucilaginibacter sp. RS28 isolated from freshwater.</title>
        <authorList>
            <person name="Ko S.-R."/>
        </authorList>
    </citation>
    <scope>NUCLEOTIDE SEQUENCE</scope>
    <source>
        <strain evidence="1">RS28</strain>
    </source>
</reference>
<comment type="caution">
    <text evidence="1">The sequence shown here is derived from an EMBL/GenBank/DDBJ whole genome shotgun (WGS) entry which is preliminary data.</text>
</comment>
<dbReference type="InterPro" id="IPR011990">
    <property type="entry name" value="TPR-like_helical_dom_sf"/>
</dbReference>
<accession>A0A9X1WYZ4</accession>
<evidence type="ECO:0000313" key="1">
    <source>
        <dbReference type="EMBL" id="MCJ8208237.1"/>
    </source>
</evidence>
<sequence>MTTCGFSASAQWISFKKHERLPLLPEASISSSYQFKTPAFAKFIPRHPEVTPSAYSQNLTEHYVMHMAQHNMRYRVFNTASYNFSQLAQFYVQQKRMSEAKWFFLQSNMLSRQQNNDKLTIHNLTRLAEIKSFIGDFTLAQQDLFEARDIAASRGWLIELVFVEKKLQAIQQNRIVSTCTELRYASNAIATKQNPVE</sequence>
<gene>
    <name evidence="1" type="ORF">MUY27_00865</name>
</gene>
<dbReference type="SUPFAM" id="SSF48452">
    <property type="entry name" value="TPR-like"/>
    <property type="match status" value="1"/>
</dbReference>
<dbReference type="AlphaFoldDB" id="A0A9X1WYZ4"/>
<dbReference type="RefSeq" id="WP_245128071.1">
    <property type="nucleotide sequence ID" value="NZ_JALJEJ010000001.1"/>
</dbReference>
<protein>
    <submittedName>
        <fullName evidence="1">Uncharacterized protein</fullName>
    </submittedName>
</protein>
<proteinExistence type="predicted"/>